<evidence type="ECO:0000256" key="1">
    <source>
        <dbReference type="SAM" id="MobiDB-lite"/>
    </source>
</evidence>
<dbReference type="PANTHER" id="PTHR48213:SF1">
    <property type="entry name" value="PROSTATIC SPERMINE-BINDING-LIKE PROTEIN"/>
    <property type="match status" value="1"/>
</dbReference>
<dbReference type="EMBL" id="CAADRP010001774">
    <property type="protein sequence ID" value="VFU52001.1"/>
    <property type="molecule type" value="Genomic_DNA"/>
</dbReference>
<protein>
    <submittedName>
        <fullName evidence="2">Uncharacterized protein</fullName>
    </submittedName>
</protein>
<dbReference type="AlphaFoldDB" id="A0A6N2MDY0"/>
<reference evidence="2" key="1">
    <citation type="submission" date="2019-03" db="EMBL/GenBank/DDBJ databases">
        <authorList>
            <person name="Mank J."/>
            <person name="Almeida P."/>
        </authorList>
    </citation>
    <scope>NUCLEOTIDE SEQUENCE</scope>
    <source>
        <strain evidence="2">78183</strain>
    </source>
</reference>
<accession>A0A6N2MDY0</accession>
<sequence>MAKKSIAMKPIFQEQDVVFLDELNDFSNWELINESDAEDSDTDSLRSLENGFVSWSSPRSPKKSQEIIAQDSQQDRDVVFHFNSHDHEVDEDDGCVYRGRPILFPAARVQYGDEDADSDGEELGDDDGYGLDDELVPWNVSGKLGRQRIRKLGKRIFPKMSNSKRSPFLHVKPGCVHGKHGLGLKA</sequence>
<organism evidence="2">
    <name type="scientific">Salix viminalis</name>
    <name type="common">Common osier</name>
    <name type="synonym">Basket willow</name>
    <dbReference type="NCBI Taxonomy" id="40686"/>
    <lineage>
        <taxon>Eukaryota</taxon>
        <taxon>Viridiplantae</taxon>
        <taxon>Streptophyta</taxon>
        <taxon>Embryophyta</taxon>
        <taxon>Tracheophyta</taxon>
        <taxon>Spermatophyta</taxon>
        <taxon>Magnoliopsida</taxon>
        <taxon>eudicotyledons</taxon>
        <taxon>Gunneridae</taxon>
        <taxon>Pentapetalae</taxon>
        <taxon>rosids</taxon>
        <taxon>fabids</taxon>
        <taxon>Malpighiales</taxon>
        <taxon>Salicaceae</taxon>
        <taxon>Saliceae</taxon>
        <taxon>Salix</taxon>
    </lineage>
</organism>
<gene>
    <name evidence="2" type="ORF">SVIM_LOCUS353644</name>
</gene>
<name>A0A6N2MDY0_SALVM</name>
<dbReference type="PANTHER" id="PTHR48213">
    <property type="entry name" value="VID27-LIKE PROTEIN"/>
    <property type="match status" value="1"/>
</dbReference>
<evidence type="ECO:0000313" key="2">
    <source>
        <dbReference type="EMBL" id="VFU52001.1"/>
    </source>
</evidence>
<feature type="region of interest" description="Disordered" evidence="1">
    <location>
        <begin position="51"/>
        <end position="73"/>
    </location>
</feature>
<proteinExistence type="predicted"/>